<dbReference type="PANTHER" id="PTHR11079">
    <property type="entry name" value="CYTOSINE DEAMINASE FAMILY MEMBER"/>
    <property type="match status" value="1"/>
</dbReference>
<dbReference type="InterPro" id="IPR002125">
    <property type="entry name" value="CMP_dCMP_dom"/>
</dbReference>
<dbReference type="Proteomes" id="UP000256710">
    <property type="component" value="Unassembled WGS sequence"/>
</dbReference>
<dbReference type="CDD" id="cd01285">
    <property type="entry name" value="nucleoside_deaminase"/>
    <property type="match status" value="1"/>
</dbReference>
<gene>
    <name evidence="2" type="ORF">CBM2605_A190081</name>
    <name evidence="3" type="ORF">CBM2607_12502</name>
</gene>
<evidence type="ECO:0000313" key="4">
    <source>
        <dbReference type="Proteomes" id="UP000255168"/>
    </source>
</evidence>
<dbReference type="RefSeq" id="WP_018005375.1">
    <property type="nucleotide sequence ID" value="NZ_AQUR01000088.1"/>
</dbReference>
<accession>A0A375H766</accession>
<proteinExistence type="predicted"/>
<organism evidence="3 4">
    <name type="scientific">Cupriavidus neocaledonicus</name>
    <dbReference type="NCBI Taxonomy" id="1040979"/>
    <lineage>
        <taxon>Bacteria</taxon>
        <taxon>Pseudomonadati</taxon>
        <taxon>Pseudomonadota</taxon>
        <taxon>Betaproteobacteria</taxon>
        <taxon>Burkholderiales</taxon>
        <taxon>Burkholderiaceae</taxon>
        <taxon>Cupriavidus</taxon>
    </lineage>
</organism>
<dbReference type="Proteomes" id="UP000255168">
    <property type="component" value="Chromosome I"/>
</dbReference>
<dbReference type="Gene3D" id="3.40.140.10">
    <property type="entry name" value="Cytidine Deaminase, domain 2"/>
    <property type="match status" value="1"/>
</dbReference>
<evidence type="ECO:0000259" key="1">
    <source>
        <dbReference type="PROSITE" id="PS51747"/>
    </source>
</evidence>
<dbReference type="FunFam" id="3.40.140.10:FF:000051">
    <property type="entry name" value="Nucleoside deaminase"/>
    <property type="match status" value="1"/>
</dbReference>
<evidence type="ECO:0000313" key="3">
    <source>
        <dbReference type="EMBL" id="SPD47562.1"/>
    </source>
</evidence>
<dbReference type="PROSITE" id="PS51747">
    <property type="entry name" value="CYT_DCMP_DEAMINASES_2"/>
    <property type="match status" value="1"/>
</dbReference>
<dbReference type="PANTHER" id="PTHR11079:SF202">
    <property type="entry name" value="TRNA-SPECIFIC ADENOSINE DEAMINASE"/>
    <property type="match status" value="1"/>
</dbReference>
<reference evidence="4 5" key="1">
    <citation type="submission" date="2018-01" db="EMBL/GenBank/DDBJ databases">
        <authorList>
            <person name="Clerissi C."/>
        </authorList>
    </citation>
    <scope>NUCLEOTIDE SEQUENCE [LARGE SCALE GENOMIC DNA]</scope>
    <source>
        <strain evidence="2">Cupriavidus taiwanensis STM 6082</strain>
        <strain evidence="3">Cupriavidus taiwanensis STM 6160</strain>
    </source>
</reference>
<evidence type="ECO:0000313" key="2">
    <source>
        <dbReference type="EMBL" id="SOZ35578.1"/>
    </source>
</evidence>
<keyword evidence="5" id="KW-1185">Reference proteome</keyword>
<dbReference type="EMBL" id="LT984806">
    <property type="protein sequence ID" value="SPD47562.1"/>
    <property type="molecule type" value="Genomic_DNA"/>
</dbReference>
<dbReference type="SUPFAM" id="SSF53927">
    <property type="entry name" value="Cytidine deaminase-like"/>
    <property type="match status" value="1"/>
</dbReference>
<sequence length="169" mass="17892">MTRITDPSGAELSQLDLELLRRSIALSDESRARGRHPFAALVADAAGNVIASAGNNSMPPEGDPTQHAELVAAAQAARVLPPEQLAGCTLYTSAEPCCMCAGAVYWTGIGRVVYALSEHKLLGLTGDHPENPTFSLPCREVFARGQRKVEVVGPVLEDEAAASHAGFWQ</sequence>
<dbReference type="GO" id="GO:0002100">
    <property type="term" value="P:tRNA wobble adenosine to inosine editing"/>
    <property type="evidence" value="ECO:0007669"/>
    <property type="project" value="TreeGrafter"/>
</dbReference>
<feature type="domain" description="CMP/dCMP-type deaminase" evidence="1">
    <location>
        <begin position="14"/>
        <end position="138"/>
    </location>
</feature>
<dbReference type="GO" id="GO:0052717">
    <property type="term" value="F:tRNA-specific adenosine-34 deaminase activity"/>
    <property type="evidence" value="ECO:0007669"/>
    <property type="project" value="TreeGrafter"/>
</dbReference>
<keyword evidence="2" id="KW-0378">Hydrolase</keyword>
<name>A0A375H766_9BURK</name>
<dbReference type="EC" id="3.5.4.-" evidence="2"/>
<dbReference type="AlphaFoldDB" id="A0A375H766"/>
<dbReference type="Pfam" id="PF00383">
    <property type="entry name" value="dCMP_cyt_deam_1"/>
    <property type="match status" value="1"/>
</dbReference>
<dbReference type="InterPro" id="IPR016193">
    <property type="entry name" value="Cytidine_deaminase-like"/>
</dbReference>
<evidence type="ECO:0000313" key="5">
    <source>
        <dbReference type="Proteomes" id="UP000256710"/>
    </source>
</evidence>
<dbReference type="EMBL" id="OFTC01000011">
    <property type="protein sequence ID" value="SOZ35578.1"/>
    <property type="molecule type" value="Genomic_DNA"/>
</dbReference>
<protein>
    <submittedName>
        <fullName evidence="2">Cytosine/adenosine deaminase</fullName>
        <ecNumber evidence="2">3.5.4.-</ecNumber>
    </submittedName>
    <submittedName>
        <fullName evidence="3">tRNA-specific adenosine deaminase</fullName>
    </submittedName>
</protein>